<organism evidence="3 4">
    <name type="scientific">Hydrogenophaga palleronii</name>
    <dbReference type="NCBI Taxonomy" id="65655"/>
    <lineage>
        <taxon>Bacteria</taxon>
        <taxon>Pseudomonadati</taxon>
        <taxon>Pseudomonadota</taxon>
        <taxon>Betaproteobacteria</taxon>
        <taxon>Burkholderiales</taxon>
        <taxon>Comamonadaceae</taxon>
        <taxon>Hydrogenophaga</taxon>
    </lineage>
</organism>
<reference evidence="3 4" key="1">
    <citation type="submission" date="2023-07" db="EMBL/GenBank/DDBJ databases">
        <title>Sorghum-associated microbial communities from plants grown in Nebraska, USA.</title>
        <authorList>
            <person name="Schachtman D."/>
        </authorList>
    </citation>
    <scope>NUCLEOTIDE SEQUENCE [LARGE SCALE GENOMIC DNA]</scope>
    <source>
        <strain evidence="3 4">4249</strain>
    </source>
</reference>
<proteinExistence type="predicted"/>
<evidence type="ECO:0000256" key="2">
    <source>
        <dbReference type="SAM" id="Phobius"/>
    </source>
</evidence>
<evidence type="ECO:0000313" key="3">
    <source>
        <dbReference type="EMBL" id="MDR7152013.1"/>
    </source>
</evidence>
<sequence length="175" mass="19446">MSTDTVAIISAIAALLSAIGGGVACIAAFRSATHAKATFDSAQLAEKRLVLRQLSVTAHEIVIEVDRIKWVALGLKVSYQTLFTFAGQLGSSRQQLYQQEIEVKLQEAERLLKIAAPFATFQDKLLNGPLEEITSREILVSQTAMQVRALLAKLEEEQRTIETQNQTHRERTLRR</sequence>
<keyword evidence="1" id="KW-0175">Coiled coil</keyword>
<keyword evidence="2" id="KW-1133">Transmembrane helix</keyword>
<accession>A0ABU1WRS4</accession>
<comment type="caution">
    <text evidence="3">The sequence shown here is derived from an EMBL/GenBank/DDBJ whole genome shotgun (WGS) entry which is preliminary data.</text>
</comment>
<gene>
    <name evidence="3" type="ORF">J2W49_003989</name>
</gene>
<keyword evidence="2" id="KW-0472">Membrane</keyword>
<dbReference type="RefSeq" id="WP_310320338.1">
    <property type="nucleotide sequence ID" value="NZ_JAVDWU010000009.1"/>
</dbReference>
<protein>
    <submittedName>
        <fullName evidence="3">Coiled-coil protein SlyX</fullName>
    </submittedName>
</protein>
<keyword evidence="2" id="KW-0812">Transmembrane</keyword>
<feature type="transmembrane region" description="Helical" evidence="2">
    <location>
        <begin position="6"/>
        <end position="29"/>
    </location>
</feature>
<dbReference type="EMBL" id="JAVDWU010000009">
    <property type="protein sequence ID" value="MDR7152013.1"/>
    <property type="molecule type" value="Genomic_DNA"/>
</dbReference>
<evidence type="ECO:0000313" key="4">
    <source>
        <dbReference type="Proteomes" id="UP001265700"/>
    </source>
</evidence>
<keyword evidence="4" id="KW-1185">Reference proteome</keyword>
<dbReference type="Proteomes" id="UP001265700">
    <property type="component" value="Unassembled WGS sequence"/>
</dbReference>
<feature type="coiled-coil region" evidence="1">
    <location>
        <begin position="144"/>
        <end position="171"/>
    </location>
</feature>
<name>A0ABU1WRS4_9BURK</name>
<evidence type="ECO:0000256" key="1">
    <source>
        <dbReference type="SAM" id="Coils"/>
    </source>
</evidence>